<evidence type="ECO:0000313" key="4">
    <source>
        <dbReference type="Proteomes" id="UP000195447"/>
    </source>
</evidence>
<dbReference type="PIRSF" id="PIRSF006054">
    <property type="entry name" value="UCP006054"/>
    <property type="match status" value="1"/>
</dbReference>
<keyword evidence="4" id="KW-1185">Reference proteome</keyword>
<dbReference type="Proteomes" id="UP000195447">
    <property type="component" value="Unassembled WGS sequence"/>
</dbReference>
<evidence type="ECO:0000256" key="1">
    <source>
        <dbReference type="HAMAP-Rule" id="MF_01845"/>
    </source>
</evidence>
<dbReference type="InterPro" id="IPR005130">
    <property type="entry name" value="Ser_deHydtase-like_asu"/>
</dbReference>
<dbReference type="AlphaFoldDB" id="A0A1Y4LT71"/>
<feature type="domain" description="Serine dehydratase-like alpha subunit" evidence="2">
    <location>
        <begin position="87"/>
        <end position="414"/>
    </location>
</feature>
<comment type="caution">
    <text evidence="3">The sequence shown here is derived from an EMBL/GenBank/DDBJ whole genome shotgun (WGS) entry which is preliminary data.</text>
</comment>
<evidence type="ECO:0000259" key="2">
    <source>
        <dbReference type="Pfam" id="PF03313"/>
    </source>
</evidence>
<dbReference type="PANTHER" id="PTHR30501">
    <property type="entry name" value="UPF0597 PROTEIN YHAM"/>
    <property type="match status" value="1"/>
</dbReference>
<dbReference type="EMBL" id="NFKM01000012">
    <property type="protein sequence ID" value="OUP59826.1"/>
    <property type="molecule type" value="Genomic_DNA"/>
</dbReference>
<comment type="similarity">
    <text evidence="1">Belongs to the UPF0597 family.</text>
</comment>
<reference evidence="4" key="1">
    <citation type="submission" date="2017-04" db="EMBL/GenBank/DDBJ databases">
        <title>Function of individual gut microbiota members based on whole genome sequencing of pure cultures obtained from chicken caecum.</title>
        <authorList>
            <person name="Medvecky M."/>
            <person name="Cejkova D."/>
            <person name="Polansky O."/>
            <person name="Karasova D."/>
            <person name="Kubasova T."/>
            <person name="Cizek A."/>
            <person name="Rychlik I."/>
        </authorList>
    </citation>
    <scope>NUCLEOTIDE SEQUENCE [LARGE SCALE GENOMIC DNA]</scope>
    <source>
        <strain evidence="4">An178</strain>
    </source>
</reference>
<dbReference type="Pfam" id="PF03313">
    <property type="entry name" value="SDH_alpha"/>
    <property type="match status" value="1"/>
</dbReference>
<dbReference type="GO" id="GO:0080146">
    <property type="term" value="F:L-cysteine desulfhydrase activity"/>
    <property type="evidence" value="ECO:0007669"/>
    <property type="project" value="TreeGrafter"/>
</dbReference>
<dbReference type="PANTHER" id="PTHR30501:SF2">
    <property type="entry name" value="UPF0597 PROTEIN YHAM"/>
    <property type="match status" value="1"/>
</dbReference>
<dbReference type="RefSeq" id="WP_087158799.1">
    <property type="nucleotide sequence ID" value="NZ_NFKM01000012.1"/>
</dbReference>
<organism evidence="3 4">
    <name type="scientific">Faecalitalea cylindroides</name>
    <dbReference type="NCBI Taxonomy" id="39483"/>
    <lineage>
        <taxon>Bacteria</taxon>
        <taxon>Bacillati</taxon>
        <taxon>Bacillota</taxon>
        <taxon>Erysipelotrichia</taxon>
        <taxon>Erysipelotrichales</taxon>
        <taxon>Erysipelotrichaceae</taxon>
        <taxon>Faecalitalea</taxon>
    </lineage>
</organism>
<dbReference type="GO" id="GO:0019450">
    <property type="term" value="P:L-cysteine catabolic process to pyruvate"/>
    <property type="evidence" value="ECO:0007669"/>
    <property type="project" value="TreeGrafter"/>
</dbReference>
<protein>
    <recommendedName>
        <fullName evidence="1">UPF0597 protein B5F14_07000</fullName>
    </recommendedName>
</protein>
<dbReference type="HAMAP" id="MF_01845">
    <property type="entry name" value="UPF0597"/>
    <property type="match status" value="1"/>
</dbReference>
<name>A0A1Y4LT71_9FIRM</name>
<gene>
    <name evidence="3" type="ORF">B5F14_07000</name>
</gene>
<evidence type="ECO:0000313" key="3">
    <source>
        <dbReference type="EMBL" id="OUP59826.1"/>
    </source>
</evidence>
<proteinExistence type="inferred from homology"/>
<dbReference type="InterPro" id="IPR021144">
    <property type="entry name" value="UPF0597"/>
</dbReference>
<sequence length="425" mass="45890">MNEQMYIDLLEKELVPAMGCTEPIAIAFACAKAKEILNDEVVQVDIFASGSIIKNVKSVTVPNTEGKKGIQSAAAIGIVAGNPDLSLEVLSKVDKEQIKIMNEFMEQVPIKVHHLKTHCTLDIVVKLASKEHNCVLRIQDEHDNIVYVEKDEQVVFDKSTSADNKDLLDQIEFSMQDIFDFANTVDLEKVKPCLDRQIEYNMKIATEGLNHSYGANIGSILLSQNPDSISNMAKAYAAAGSDARMSGCELPVIINSGSGNQGMTVSLPVVIYARELKKSKDLLYRALLISNLVALYQKKYIGRLSAFCGAVSAGAAAGAGIAYLLDQSLDTVCHTIVNALAITSGLLCDGAKPSCAAKIAASVDAGIMGCMMYKENGSQFYRGEGIVAKNTDETIRGVGHIAKDGMKETNEEIIKLMISDLDGNK</sequence>
<accession>A0A1Y4LT71</accession>